<dbReference type="GO" id="GO:0030427">
    <property type="term" value="C:site of polarized growth"/>
    <property type="evidence" value="ECO:0007669"/>
    <property type="project" value="TreeGrafter"/>
</dbReference>
<dbReference type="GO" id="GO:0030833">
    <property type="term" value="P:regulation of actin filament polymerization"/>
    <property type="evidence" value="ECO:0007669"/>
    <property type="project" value="TreeGrafter"/>
</dbReference>
<feature type="domain" description="SH3" evidence="4">
    <location>
        <begin position="503"/>
        <end position="563"/>
    </location>
</feature>
<dbReference type="PRINTS" id="PR00452">
    <property type="entry name" value="SH3DOMAIN"/>
</dbReference>
<dbReference type="InterPro" id="IPR001452">
    <property type="entry name" value="SH3_domain"/>
</dbReference>
<evidence type="ECO:0000256" key="3">
    <source>
        <dbReference type="SAM" id="MobiDB-lite"/>
    </source>
</evidence>
<protein>
    <recommendedName>
        <fullName evidence="8">Actin-binding protein</fullName>
    </recommendedName>
</protein>
<dbReference type="PANTHER" id="PTHR10829:SF25">
    <property type="entry name" value="DREBRIN-LIKE PROTEIN"/>
    <property type="match status" value="1"/>
</dbReference>
<evidence type="ECO:0000313" key="7">
    <source>
        <dbReference type="Proteomes" id="UP000094801"/>
    </source>
</evidence>
<evidence type="ECO:0000256" key="2">
    <source>
        <dbReference type="PROSITE-ProRule" id="PRU00192"/>
    </source>
</evidence>
<dbReference type="SUPFAM" id="SSF55753">
    <property type="entry name" value="Actin depolymerizing proteins"/>
    <property type="match status" value="1"/>
</dbReference>
<dbReference type="Proteomes" id="UP000094801">
    <property type="component" value="Unassembled WGS sequence"/>
</dbReference>
<dbReference type="GO" id="GO:0051015">
    <property type="term" value="F:actin filament binding"/>
    <property type="evidence" value="ECO:0007669"/>
    <property type="project" value="TreeGrafter"/>
</dbReference>
<dbReference type="CDD" id="cd11819">
    <property type="entry name" value="SH3_Cortactin_like"/>
    <property type="match status" value="2"/>
</dbReference>
<keyword evidence="1 2" id="KW-0728">SH3 domain</keyword>
<evidence type="ECO:0000259" key="4">
    <source>
        <dbReference type="PROSITE" id="PS50002"/>
    </source>
</evidence>
<feature type="compositionally biased region" description="Polar residues" evidence="3">
    <location>
        <begin position="140"/>
        <end position="151"/>
    </location>
</feature>
<feature type="domain" description="ADF-H" evidence="5">
    <location>
        <begin position="5"/>
        <end position="130"/>
    </location>
</feature>
<dbReference type="InterPro" id="IPR029006">
    <property type="entry name" value="ADF-H/Gelsolin-like_dom_sf"/>
</dbReference>
<dbReference type="InterPro" id="IPR036028">
    <property type="entry name" value="SH3-like_dom_sf"/>
</dbReference>
<dbReference type="Pfam" id="PF00241">
    <property type="entry name" value="Cofilin_ADF"/>
    <property type="match status" value="1"/>
</dbReference>
<feature type="compositionally biased region" description="Low complexity" evidence="3">
    <location>
        <begin position="247"/>
        <end position="258"/>
    </location>
</feature>
<keyword evidence="7" id="KW-1185">Reference proteome</keyword>
<feature type="region of interest" description="Disordered" evidence="3">
    <location>
        <begin position="236"/>
        <end position="264"/>
    </location>
</feature>
<dbReference type="OrthoDB" id="5971719at2759"/>
<evidence type="ECO:0000259" key="5">
    <source>
        <dbReference type="PROSITE" id="PS51263"/>
    </source>
</evidence>
<dbReference type="STRING" id="983967.A0A1E4T5Z3"/>
<dbReference type="EMBL" id="KV453848">
    <property type="protein sequence ID" value="ODV87180.1"/>
    <property type="molecule type" value="Genomic_DNA"/>
</dbReference>
<dbReference type="InterPro" id="IPR002108">
    <property type="entry name" value="ADF-H"/>
</dbReference>
<evidence type="ECO:0000256" key="1">
    <source>
        <dbReference type="ARBA" id="ARBA00022443"/>
    </source>
</evidence>
<sequence length="638" mass="69320">MERLNLSTYAKEIKADYDKVVSGELSYAVFTTLKDSALKPTATSSGDINEFVTEFEEGSVQFGIISISPFGSDVKKLLLLGWCPDSAPLKSKISFASNVAEVGKTLHYHVQVTARDSDDLDVDDLLKTVSNASGARYSIQSLATPKTTTGGSFKPKPKPASSQPVSSPASTSFTPSVKPSTFVKPSKPEPVSSKQDEDDWDGEEEIKERDWNEEPLNTLPSAYKKTTVDIDALRKGKSDTISSEPTVKPVKSASSPKESAPESFKDKIGAYVSLNTTGSGDGRLTSLPKIKTANSVASKYKEAVVQPEFGTKAPVFGALPKKDDSHLVGGLSRNFGADHGKTPAQLWAEKKGKFTDVAKDDKPVNSSSVEPEEKEEEVHVGDVKSKFESLNVEEEEEEEEVKHKPVSSFPPPPKRTIAPTPATISRFKEESEPEEEEPEWNDDEDDEEEEPKEAAAAAAAPPPLAPRPVPATPAAVSAAVSAPEPKSAPAPEPELIKKPTAETTEIKAIAEYDYEKDEDNEIAFTEGELIINIKIVDEDWWFGVNSSGESGLFPASYVTLKEENGTATAPAEEEEEEKKSSGPSAVAEYDYDATEDNELTFKEGDLITDIEMVDEDWWLGTLQGDRKLFPANFVTLQD</sequence>
<dbReference type="Pfam" id="PF00018">
    <property type="entry name" value="SH3_1"/>
    <property type="match status" value="1"/>
</dbReference>
<dbReference type="SMART" id="SM00102">
    <property type="entry name" value="ADF"/>
    <property type="match status" value="1"/>
</dbReference>
<feature type="compositionally biased region" description="Basic and acidic residues" evidence="3">
    <location>
        <begin position="494"/>
        <end position="504"/>
    </location>
</feature>
<dbReference type="AlphaFoldDB" id="A0A1E4T5Z3"/>
<name>A0A1E4T5Z3_9ASCO</name>
<dbReference type="PROSITE" id="PS50002">
    <property type="entry name" value="SH3"/>
    <property type="match status" value="2"/>
</dbReference>
<evidence type="ECO:0008006" key="8">
    <source>
        <dbReference type="Google" id="ProtNLM"/>
    </source>
</evidence>
<gene>
    <name evidence="6" type="ORF">CANARDRAFT_5734</name>
</gene>
<feature type="compositionally biased region" description="Low complexity" evidence="3">
    <location>
        <begin position="415"/>
        <end position="424"/>
    </location>
</feature>
<proteinExistence type="predicted"/>
<accession>A0A1E4T5Z3</accession>
<evidence type="ECO:0000313" key="6">
    <source>
        <dbReference type="EMBL" id="ODV87180.1"/>
    </source>
</evidence>
<reference evidence="7" key="1">
    <citation type="submission" date="2016-04" db="EMBL/GenBank/DDBJ databases">
        <title>Comparative genomics of biotechnologically important yeasts.</title>
        <authorList>
            <consortium name="DOE Joint Genome Institute"/>
            <person name="Riley R."/>
            <person name="Haridas S."/>
            <person name="Wolfe K.H."/>
            <person name="Lopes M.R."/>
            <person name="Hittinger C.T."/>
            <person name="Goker M."/>
            <person name="Salamov A."/>
            <person name="Wisecaver J."/>
            <person name="Long T.M."/>
            <person name="Aerts A.L."/>
            <person name="Barry K."/>
            <person name="Choi C."/>
            <person name="Clum A."/>
            <person name="Coughlan A.Y."/>
            <person name="Deshpande S."/>
            <person name="Douglass A.P."/>
            <person name="Hanson S.J."/>
            <person name="Klenk H.-P."/>
            <person name="Labutti K."/>
            <person name="Lapidus A."/>
            <person name="Lindquist E."/>
            <person name="Lipzen A."/>
            <person name="Meier-Kolthoff J.P."/>
            <person name="Ohm R.A."/>
            <person name="Otillar R.P."/>
            <person name="Pangilinan J."/>
            <person name="Peng Y."/>
            <person name="Rokas A."/>
            <person name="Rosa C.A."/>
            <person name="Scheuner C."/>
            <person name="Sibirny A.A."/>
            <person name="Slot J.C."/>
            <person name="Stielow J.B."/>
            <person name="Sun H."/>
            <person name="Kurtzman C.P."/>
            <person name="Blackwell M."/>
            <person name="Grigoriev I.V."/>
            <person name="Jeffries T.W."/>
        </authorList>
    </citation>
    <scope>NUCLEOTIDE SEQUENCE [LARGE SCALE GENOMIC DNA]</scope>
    <source>
        <strain evidence="7">NRRL YB-2248</strain>
    </source>
</reference>
<feature type="region of interest" description="Disordered" evidence="3">
    <location>
        <begin position="140"/>
        <end position="222"/>
    </location>
</feature>
<dbReference type="PRINTS" id="PR00499">
    <property type="entry name" value="P67PHOX"/>
</dbReference>
<feature type="compositionally biased region" description="Low complexity" evidence="3">
    <location>
        <begin position="159"/>
        <end position="172"/>
    </location>
</feature>
<feature type="compositionally biased region" description="Acidic residues" evidence="3">
    <location>
        <begin position="196"/>
        <end position="205"/>
    </location>
</feature>
<dbReference type="Pfam" id="PF14604">
    <property type="entry name" value="SH3_9"/>
    <property type="match status" value="1"/>
</dbReference>
<dbReference type="Gene3D" id="3.40.20.10">
    <property type="entry name" value="Severin"/>
    <property type="match status" value="1"/>
</dbReference>
<organism evidence="6 7">
    <name type="scientific">[Candida] arabinofermentans NRRL YB-2248</name>
    <dbReference type="NCBI Taxonomy" id="983967"/>
    <lineage>
        <taxon>Eukaryota</taxon>
        <taxon>Fungi</taxon>
        <taxon>Dikarya</taxon>
        <taxon>Ascomycota</taxon>
        <taxon>Saccharomycotina</taxon>
        <taxon>Pichiomycetes</taxon>
        <taxon>Pichiales</taxon>
        <taxon>Pichiaceae</taxon>
        <taxon>Ogataea</taxon>
        <taxon>Ogataea/Candida clade</taxon>
    </lineage>
</organism>
<dbReference type="PANTHER" id="PTHR10829">
    <property type="entry name" value="CORTACTIN AND DREBRIN"/>
    <property type="match status" value="1"/>
</dbReference>
<feature type="compositionally biased region" description="Acidic residues" evidence="3">
    <location>
        <begin position="431"/>
        <end position="451"/>
    </location>
</feature>
<dbReference type="Gene3D" id="2.30.30.40">
    <property type="entry name" value="SH3 Domains"/>
    <property type="match status" value="2"/>
</dbReference>
<feature type="region of interest" description="Disordered" evidence="3">
    <location>
        <begin position="564"/>
        <end position="594"/>
    </location>
</feature>
<dbReference type="GO" id="GO:0030864">
    <property type="term" value="C:cortical actin cytoskeleton"/>
    <property type="evidence" value="ECO:0007669"/>
    <property type="project" value="TreeGrafter"/>
</dbReference>
<feature type="compositionally biased region" description="Pro residues" evidence="3">
    <location>
        <begin position="460"/>
        <end position="471"/>
    </location>
</feature>
<feature type="compositionally biased region" description="Basic and acidic residues" evidence="3">
    <location>
        <begin position="349"/>
        <end position="363"/>
    </location>
</feature>
<dbReference type="PROSITE" id="PS51263">
    <property type="entry name" value="ADF_H"/>
    <property type="match status" value="1"/>
</dbReference>
<feature type="compositionally biased region" description="Basic and acidic residues" evidence="3">
    <location>
        <begin position="376"/>
        <end position="387"/>
    </location>
</feature>
<feature type="region of interest" description="Disordered" evidence="3">
    <location>
        <begin position="349"/>
        <end position="504"/>
    </location>
</feature>
<feature type="domain" description="SH3" evidence="4">
    <location>
        <begin position="580"/>
        <end position="638"/>
    </location>
</feature>
<dbReference type="GO" id="GO:0005884">
    <property type="term" value="C:actin filament"/>
    <property type="evidence" value="ECO:0007669"/>
    <property type="project" value="TreeGrafter"/>
</dbReference>
<feature type="compositionally biased region" description="Low complexity" evidence="3">
    <location>
        <begin position="472"/>
        <end position="485"/>
    </location>
</feature>
<dbReference type="SMART" id="SM00326">
    <property type="entry name" value="SH3"/>
    <property type="match status" value="2"/>
</dbReference>
<dbReference type="SUPFAM" id="SSF50044">
    <property type="entry name" value="SH3-domain"/>
    <property type="match status" value="2"/>
</dbReference>